<evidence type="ECO:0000313" key="5">
    <source>
        <dbReference type="Proteomes" id="UP000070444"/>
    </source>
</evidence>
<dbReference type="Proteomes" id="UP000070444">
    <property type="component" value="Unassembled WGS sequence"/>
</dbReference>
<dbReference type="Pfam" id="PF02845">
    <property type="entry name" value="CUE"/>
    <property type="match status" value="1"/>
</dbReference>
<evidence type="ECO:0000259" key="3">
    <source>
        <dbReference type="PROSITE" id="PS51140"/>
    </source>
</evidence>
<dbReference type="Gene3D" id="1.10.8.10">
    <property type="entry name" value="DNA helicase RuvA subunit, C-terminal domain"/>
    <property type="match status" value="1"/>
</dbReference>
<dbReference type="PROSITE" id="PS51140">
    <property type="entry name" value="CUE"/>
    <property type="match status" value="1"/>
</dbReference>
<dbReference type="AlphaFoldDB" id="A0A137P135"/>
<evidence type="ECO:0000313" key="4">
    <source>
        <dbReference type="EMBL" id="KXN68753.1"/>
    </source>
</evidence>
<evidence type="ECO:0000256" key="2">
    <source>
        <dbReference type="SAM" id="SignalP"/>
    </source>
</evidence>
<feature type="compositionally biased region" description="Polar residues" evidence="1">
    <location>
        <begin position="130"/>
        <end position="140"/>
    </location>
</feature>
<reference evidence="4 5" key="1">
    <citation type="journal article" date="2015" name="Genome Biol. Evol.">
        <title>Phylogenomic analyses indicate that early fungi evolved digesting cell walls of algal ancestors of land plants.</title>
        <authorList>
            <person name="Chang Y."/>
            <person name="Wang S."/>
            <person name="Sekimoto S."/>
            <person name="Aerts A.L."/>
            <person name="Choi C."/>
            <person name="Clum A."/>
            <person name="LaButti K.M."/>
            <person name="Lindquist E.A."/>
            <person name="Yee Ngan C."/>
            <person name="Ohm R.A."/>
            <person name="Salamov A.A."/>
            <person name="Grigoriev I.V."/>
            <person name="Spatafora J.W."/>
            <person name="Berbee M.L."/>
        </authorList>
    </citation>
    <scope>NUCLEOTIDE SEQUENCE [LARGE SCALE GENOMIC DNA]</scope>
    <source>
        <strain evidence="4 5">NRRL 28638</strain>
    </source>
</reference>
<protein>
    <recommendedName>
        <fullName evidence="3">CUE domain-containing protein</fullName>
    </recommendedName>
</protein>
<gene>
    <name evidence="4" type="ORF">CONCODRAFT_72019</name>
</gene>
<sequence>MIDAVKILITVVGLFLVFRWVLGPNANSGSNGSGNRDNNRSNRRRQVTPDMVEAVKAMFPHIHTAAIQADLALTGSVEATADKILRLGNLPMPAHLVPREATANANNNNTEPRLNQQRTQQQNNEANNNSGAPTQTNLAQKFNVDEKEEINEPERQWSAESTERQDALFKRKQFMIQQARQRMLSKQNSETKSTTSEAS</sequence>
<proteinExistence type="predicted"/>
<accession>A0A137P135</accession>
<feature type="chain" id="PRO_5007294334" description="CUE domain-containing protein" evidence="2">
    <location>
        <begin position="24"/>
        <end position="199"/>
    </location>
</feature>
<name>A0A137P135_CONC2</name>
<feature type="region of interest" description="Disordered" evidence="1">
    <location>
        <begin position="104"/>
        <end position="199"/>
    </location>
</feature>
<dbReference type="OMA" id="MIYCTIL"/>
<keyword evidence="5" id="KW-1185">Reference proteome</keyword>
<feature type="compositionally biased region" description="Low complexity" evidence="1">
    <location>
        <begin position="104"/>
        <end position="129"/>
    </location>
</feature>
<dbReference type="CDD" id="cd14424">
    <property type="entry name" value="CUE_Cue1p_like"/>
    <property type="match status" value="1"/>
</dbReference>
<dbReference type="STRING" id="796925.A0A137P135"/>
<organism evidence="4 5">
    <name type="scientific">Conidiobolus coronatus (strain ATCC 28846 / CBS 209.66 / NRRL 28638)</name>
    <name type="common">Delacroixia coronata</name>
    <dbReference type="NCBI Taxonomy" id="796925"/>
    <lineage>
        <taxon>Eukaryota</taxon>
        <taxon>Fungi</taxon>
        <taxon>Fungi incertae sedis</taxon>
        <taxon>Zoopagomycota</taxon>
        <taxon>Entomophthoromycotina</taxon>
        <taxon>Entomophthoromycetes</taxon>
        <taxon>Entomophthorales</taxon>
        <taxon>Ancylistaceae</taxon>
        <taxon>Conidiobolus</taxon>
    </lineage>
</organism>
<feature type="compositionally biased region" description="Basic and acidic residues" evidence="1">
    <location>
        <begin position="150"/>
        <end position="169"/>
    </location>
</feature>
<dbReference type="SMART" id="SM00546">
    <property type="entry name" value="CUE"/>
    <property type="match status" value="1"/>
</dbReference>
<dbReference type="GO" id="GO:0043130">
    <property type="term" value="F:ubiquitin binding"/>
    <property type="evidence" value="ECO:0007669"/>
    <property type="project" value="InterPro"/>
</dbReference>
<feature type="domain" description="CUE" evidence="3">
    <location>
        <begin position="47"/>
        <end position="89"/>
    </location>
</feature>
<dbReference type="EMBL" id="KQ964562">
    <property type="protein sequence ID" value="KXN68753.1"/>
    <property type="molecule type" value="Genomic_DNA"/>
</dbReference>
<evidence type="ECO:0000256" key="1">
    <source>
        <dbReference type="SAM" id="MobiDB-lite"/>
    </source>
</evidence>
<dbReference type="OrthoDB" id="3824970at2759"/>
<dbReference type="InterPro" id="IPR003892">
    <property type="entry name" value="CUE"/>
</dbReference>
<feature type="signal peptide" evidence="2">
    <location>
        <begin position="1"/>
        <end position="23"/>
    </location>
</feature>
<feature type="compositionally biased region" description="Polar residues" evidence="1">
    <location>
        <begin position="175"/>
        <end position="199"/>
    </location>
</feature>
<keyword evidence="2" id="KW-0732">Signal</keyword>